<evidence type="ECO:0008006" key="4">
    <source>
        <dbReference type="Google" id="ProtNLM"/>
    </source>
</evidence>
<evidence type="ECO:0000313" key="2">
    <source>
        <dbReference type="EMBL" id="VUZ54192.1"/>
    </source>
</evidence>
<protein>
    <recommendedName>
        <fullName evidence="4">Pacifastin domain-containing protein</fullName>
    </recommendedName>
</protein>
<evidence type="ECO:0000256" key="1">
    <source>
        <dbReference type="SAM" id="MobiDB-lite"/>
    </source>
</evidence>
<dbReference type="AlphaFoldDB" id="A0A564Z426"/>
<name>A0A564Z426_HYMDI</name>
<feature type="region of interest" description="Disordered" evidence="1">
    <location>
        <begin position="135"/>
        <end position="158"/>
    </location>
</feature>
<reference evidence="2 3" key="1">
    <citation type="submission" date="2019-07" db="EMBL/GenBank/DDBJ databases">
        <authorList>
            <person name="Jastrzebski P J."/>
            <person name="Paukszto L."/>
            <person name="Jastrzebski P J."/>
        </authorList>
    </citation>
    <scope>NUCLEOTIDE SEQUENCE [LARGE SCALE GENOMIC DNA]</scope>
    <source>
        <strain evidence="2 3">WMS-il1</strain>
    </source>
</reference>
<sequence>MKTNSENVEVQCITDYRQYCKGKPNGLSFNDGCRECKCEKGAVLCRKGGCTSFAKSENDVLDYCDSINQKNIQRLEKKKEKASKLVPKPLTATKIDLDAAKPGELTEAEREEAAAKIQKHFENFLSGVITENETPSYKESLEGSSITAERNQEDTSRKPVLQPSFVENEMPESSILKIQNIKPFKNKSEQKARNLHRTLPRKRFGVPSRNRFREFSDWPGILRTHRRPAYL</sequence>
<dbReference type="EMBL" id="CABIJS010000611">
    <property type="protein sequence ID" value="VUZ54192.1"/>
    <property type="molecule type" value="Genomic_DNA"/>
</dbReference>
<dbReference type="Proteomes" id="UP000321570">
    <property type="component" value="Unassembled WGS sequence"/>
</dbReference>
<keyword evidence="3" id="KW-1185">Reference proteome</keyword>
<feature type="compositionally biased region" description="Polar residues" evidence="1">
    <location>
        <begin position="135"/>
        <end position="149"/>
    </location>
</feature>
<proteinExistence type="predicted"/>
<evidence type="ECO:0000313" key="3">
    <source>
        <dbReference type="Proteomes" id="UP000321570"/>
    </source>
</evidence>
<accession>A0A564Z426</accession>
<feature type="non-terminal residue" evidence="2">
    <location>
        <position position="231"/>
    </location>
</feature>
<gene>
    <name evidence="2" type="ORF">WMSIL1_LOCUS12352</name>
</gene>
<organism evidence="2 3">
    <name type="scientific">Hymenolepis diminuta</name>
    <name type="common">Rat tapeworm</name>
    <dbReference type="NCBI Taxonomy" id="6216"/>
    <lineage>
        <taxon>Eukaryota</taxon>
        <taxon>Metazoa</taxon>
        <taxon>Spiralia</taxon>
        <taxon>Lophotrochozoa</taxon>
        <taxon>Platyhelminthes</taxon>
        <taxon>Cestoda</taxon>
        <taxon>Eucestoda</taxon>
        <taxon>Cyclophyllidea</taxon>
        <taxon>Hymenolepididae</taxon>
        <taxon>Hymenolepis</taxon>
    </lineage>
</organism>